<organism evidence="1 2">
    <name type="scientific">Burkholderia aenigmatica</name>
    <dbReference type="NCBI Taxonomy" id="2015348"/>
    <lineage>
        <taxon>Bacteria</taxon>
        <taxon>Pseudomonadati</taxon>
        <taxon>Pseudomonadota</taxon>
        <taxon>Betaproteobacteria</taxon>
        <taxon>Burkholderiales</taxon>
        <taxon>Burkholderiaceae</taxon>
        <taxon>Burkholderia</taxon>
        <taxon>Burkholderia cepacia complex</taxon>
    </lineage>
</organism>
<dbReference type="Proteomes" id="UP000494261">
    <property type="component" value="Unassembled WGS sequence"/>
</dbReference>
<accession>A0A6P2PY07</accession>
<protein>
    <submittedName>
        <fullName evidence="1">Uncharacterized protein</fullName>
    </submittedName>
</protein>
<dbReference type="EMBL" id="CABVQC010000042">
    <property type="protein sequence ID" value="VWC12481.1"/>
    <property type="molecule type" value="Genomic_DNA"/>
</dbReference>
<proteinExistence type="predicted"/>
<sequence>MAFRLMESERQTLPYHKPNKLIWKWTYCEGSYGCKIIHGLSLSMDRPPPVLEAKPVKEKTVKRRKNARPDPALKMLDDIERMVDAYSRFRNWLNTPPPPPAAPAPLKKEDTAEPFDIQEIPGAMRKLLMPVSATLMERWFAGRLNYSPTGEDERNGINQTGVPYPPDMIDTTTVKLEWVLKYARAKEQFDYLISSAIYSNAAARVIRNRLLPYKNHYPVVSATDVCGGDIQSIHRHFHVQFSPVEGTFEQKAQQYLKRRTESNGIPDDLTGALGSFNLYAAIERVEVSLDGTTAAVTHISVYVKDNYTFGGEPGESSQYLGHWNARSVNLVPGTLAMSAFGLPWIDYPVAVGDLRKKDNILYPVRNRDFRAWQMKHRRGGDFFIYSDRRIVRLQHPIYLNLS</sequence>
<reference evidence="1 2" key="1">
    <citation type="submission" date="2019-09" db="EMBL/GenBank/DDBJ databases">
        <authorList>
            <person name="Depoorter E."/>
        </authorList>
    </citation>
    <scope>NUCLEOTIDE SEQUENCE [LARGE SCALE GENOMIC DNA]</scope>
    <source>
        <strain evidence="1">LMG 13014</strain>
    </source>
</reference>
<gene>
    <name evidence="1" type="ORF">BLA13014_05289</name>
</gene>
<evidence type="ECO:0000313" key="2">
    <source>
        <dbReference type="Proteomes" id="UP000494261"/>
    </source>
</evidence>
<evidence type="ECO:0000313" key="1">
    <source>
        <dbReference type="EMBL" id="VWC12481.1"/>
    </source>
</evidence>
<dbReference type="InterPro" id="IPR045646">
    <property type="entry name" value="DUF6402"/>
</dbReference>
<name>A0A6P2PY07_9BURK</name>
<dbReference type="Pfam" id="PF19940">
    <property type="entry name" value="DUF6402"/>
    <property type="match status" value="1"/>
</dbReference>
<dbReference type="AlphaFoldDB" id="A0A6P2PY07"/>